<sequence>MNTKLNSKLAFFIAIVMAVTTACKKDPYDGVVSNEKSIEAFTLGTGFIQIGPAVVDRTARTVNVKVLMEQNTDLSKVSPLVQASYKAKTSPASGEPVNFTASDNTLKYTVTSESGERKEWTVTVEPFEETITGTYNITAQVVYGGTGPEWGGGGVVNMTDKPWLWPADGSGPQAEMDNTLAFELTGATDNGDTFGKFVNNAGADGKYANFLYTAAPQTDVNNLYRTLPKGEGVWTRSYANGTITFKFSDGSTKVATLRTGAYTYTDDYSAIGNKKDIYRKTVAAGLNSLEFTLNGNDDWGVIYSDLDKFVKKPRRYWIDIKKK</sequence>
<evidence type="ECO:0008006" key="3">
    <source>
        <dbReference type="Google" id="ProtNLM"/>
    </source>
</evidence>
<dbReference type="OrthoDB" id="646864at2"/>
<name>A0A4R0NMC4_9SPHI</name>
<organism evidence="1 2">
    <name type="scientific">Pedobacter psychroterrae</name>
    <dbReference type="NCBI Taxonomy" id="2530453"/>
    <lineage>
        <taxon>Bacteria</taxon>
        <taxon>Pseudomonadati</taxon>
        <taxon>Bacteroidota</taxon>
        <taxon>Sphingobacteriia</taxon>
        <taxon>Sphingobacteriales</taxon>
        <taxon>Sphingobacteriaceae</taxon>
        <taxon>Pedobacter</taxon>
    </lineage>
</organism>
<dbReference type="RefSeq" id="WP_131596087.1">
    <property type="nucleotide sequence ID" value="NZ_SJSL01000002.1"/>
</dbReference>
<proteinExistence type="predicted"/>
<dbReference type="EMBL" id="SJSL01000002">
    <property type="protein sequence ID" value="TCD01349.1"/>
    <property type="molecule type" value="Genomic_DNA"/>
</dbReference>
<dbReference type="Proteomes" id="UP000293347">
    <property type="component" value="Unassembled WGS sequence"/>
</dbReference>
<evidence type="ECO:0000313" key="1">
    <source>
        <dbReference type="EMBL" id="TCD01349.1"/>
    </source>
</evidence>
<evidence type="ECO:0000313" key="2">
    <source>
        <dbReference type="Proteomes" id="UP000293347"/>
    </source>
</evidence>
<dbReference type="Gene3D" id="2.60.40.2340">
    <property type="match status" value="1"/>
</dbReference>
<accession>A0A4R0NMC4</accession>
<dbReference type="PROSITE" id="PS51257">
    <property type="entry name" value="PROKAR_LIPOPROTEIN"/>
    <property type="match status" value="1"/>
</dbReference>
<comment type="caution">
    <text evidence="1">The sequence shown here is derived from an EMBL/GenBank/DDBJ whole genome shotgun (WGS) entry which is preliminary data.</text>
</comment>
<protein>
    <recommendedName>
        <fullName evidence="3">DUF5018 domain-containing protein</fullName>
    </recommendedName>
</protein>
<dbReference type="AlphaFoldDB" id="A0A4R0NMC4"/>
<gene>
    <name evidence="1" type="ORF">EZ437_11405</name>
</gene>
<reference evidence="1 2" key="1">
    <citation type="submission" date="2019-02" db="EMBL/GenBank/DDBJ databases">
        <title>Pedobacter sp. RP-1-14 sp. nov., isolated from Arctic soil.</title>
        <authorList>
            <person name="Dahal R.H."/>
        </authorList>
    </citation>
    <scope>NUCLEOTIDE SEQUENCE [LARGE SCALE GENOMIC DNA]</scope>
    <source>
        <strain evidence="1 2">RP-1-14</strain>
    </source>
</reference>
<keyword evidence="2" id="KW-1185">Reference proteome</keyword>